<feature type="domain" description="BD-FAE-like" evidence="3">
    <location>
        <begin position="52"/>
        <end position="247"/>
    </location>
</feature>
<dbReference type="GO" id="GO:0016787">
    <property type="term" value="F:hydrolase activity"/>
    <property type="evidence" value="ECO:0007669"/>
    <property type="project" value="UniProtKB-KW"/>
</dbReference>
<evidence type="ECO:0000256" key="2">
    <source>
        <dbReference type="SAM" id="SignalP"/>
    </source>
</evidence>
<accession>A0A1T4P9Z6</accession>
<dbReference type="AlphaFoldDB" id="A0A1T4P9Z6"/>
<dbReference type="RefSeq" id="WP_078831545.1">
    <property type="nucleotide sequence ID" value="NZ_FUWH01000005.1"/>
</dbReference>
<dbReference type="OrthoDB" id="9777975at2"/>
<keyword evidence="2" id="KW-0732">Signal</keyword>
<dbReference type="SUPFAM" id="SSF53474">
    <property type="entry name" value="alpha/beta-Hydrolases"/>
    <property type="match status" value="1"/>
</dbReference>
<keyword evidence="5" id="KW-1185">Reference proteome</keyword>
<dbReference type="Gene3D" id="3.40.50.1820">
    <property type="entry name" value="alpha/beta hydrolase"/>
    <property type="match status" value="1"/>
</dbReference>
<proteinExistence type="predicted"/>
<evidence type="ECO:0000256" key="1">
    <source>
        <dbReference type="ARBA" id="ARBA00022801"/>
    </source>
</evidence>
<evidence type="ECO:0000313" key="5">
    <source>
        <dbReference type="Proteomes" id="UP000190888"/>
    </source>
</evidence>
<feature type="chain" id="PRO_5013001608" evidence="2">
    <location>
        <begin position="21"/>
        <end position="289"/>
    </location>
</feature>
<dbReference type="InterPro" id="IPR049492">
    <property type="entry name" value="BD-FAE-like_dom"/>
</dbReference>
<gene>
    <name evidence="4" type="ORF">SAMN04488132_105226</name>
</gene>
<feature type="signal peptide" evidence="2">
    <location>
        <begin position="1"/>
        <end position="20"/>
    </location>
</feature>
<dbReference type="Proteomes" id="UP000190888">
    <property type="component" value="Unassembled WGS sequence"/>
</dbReference>
<organism evidence="4 5">
    <name type="scientific">Sediminibacterium ginsengisoli</name>
    <dbReference type="NCBI Taxonomy" id="413434"/>
    <lineage>
        <taxon>Bacteria</taxon>
        <taxon>Pseudomonadati</taxon>
        <taxon>Bacteroidota</taxon>
        <taxon>Chitinophagia</taxon>
        <taxon>Chitinophagales</taxon>
        <taxon>Chitinophagaceae</taxon>
        <taxon>Sediminibacterium</taxon>
    </lineage>
</organism>
<sequence length="289" mass="31966">MKQITTILLLLACISLSAQQDTVIKKVEYPAGYEARIDVIYSRVNGWEGREDIYFNPKASKPTPVVFNIHGGGWNHGTKESQTGFASFFKQGYAVVNVEYRLVQVAPAPAAVEDVRAALLYVVKHAKELNIDPHKIVMMGGSAGGHLALMGGLLQKDHRFDGEYKNVNDFTIAAIVDKYGLADFAFPGIEKYKSEMNWLGDYTKDPAKVQSVSPVYYVKKSSPPTIIIHGDADPRIPYEQSVALHKKYLEAGAPVKFITVEGGLHGNFPQEKNREVNNAIMAFLKSYGL</sequence>
<dbReference type="InterPro" id="IPR029058">
    <property type="entry name" value="AB_hydrolase_fold"/>
</dbReference>
<reference evidence="4 5" key="1">
    <citation type="submission" date="2017-02" db="EMBL/GenBank/DDBJ databases">
        <authorList>
            <person name="Peterson S.W."/>
        </authorList>
    </citation>
    <scope>NUCLEOTIDE SEQUENCE [LARGE SCALE GENOMIC DNA]</scope>
    <source>
        <strain evidence="4 5">DSM 22335</strain>
    </source>
</reference>
<evidence type="ECO:0000313" key="4">
    <source>
        <dbReference type="EMBL" id="SJZ88211.1"/>
    </source>
</evidence>
<evidence type="ECO:0000259" key="3">
    <source>
        <dbReference type="Pfam" id="PF20434"/>
    </source>
</evidence>
<dbReference type="InterPro" id="IPR050300">
    <property type="entry name" value="GDXG_lipolytic_enzyme"/>
</dbReference>
<dbReference type="EMBL" id="FUWH01000005">
    <property type="protein sequence ID" value="SJZ88211.1"/>
    <property type="molecule type" value="Genomic_DNA"/>
</dbReference>
<dbReference type="Pfam" id="PF20434">
    <property type="entry name" value="BD-FAE"/>
    <property type="match status" value="1"/>
</dbReference>
<protein>
    <submittedName>
        <fullName evidence="4">Acetyl esterase/lipase</fullName>
    </submittedName>
</protein>
<dbReference type="STRING" id="413434.SAMN04488132_105226"/>
<dbReference type="PANTHER" id="PTHR48081">
    <property type="entry name" value="AB HYDROLASE SUPERFAMILY PROTEIN C4A8.06C"/>
    <property type="match status" value="1"/>
</dbReference>
<name>A0A1T4P9Z6_9BACT</name>
<keyword evidence="1" id="KW-0378">Hydrolase</keyword>